<evidence type="ECO:0000313" key="3">
    <source>
        <dbReference type="EMBL" id="KAL1644769.1"/>
    </source>
</evidence>
<keyword evidence="4" id="KW-1185">Reference proteome</keyword>
<feature type="region of interest" description="Disordered" evidence="2">
    <location>
        <begin position="1"/>
        <end position="34"/>
    </location>
</feature>
<name>A0ABR3TUX6_9PEZI</name>
<gene>
    <name evidence="3" type="ORF">SLS58_004234</name>
</gene>
<protein>
    <submittedName>
        <fullName evidence="3">Uncharacterized protein</fullName>
    </submittedName>
</protein>
<feature type="compositionally biased region" description="Low complexity" evidence="2">
    <location>
        <begin position="25"/>
        <end position="34"/>
    </location>
</feature>
<comment type="caution">
    <text evidence="3">The sequence shown here is derived from an EMBL/GenBank/DDBJ whole genome shotgun (WGS) entry which is preliminary data.</text>
</comment>
<feature type="coiled-coil region" evidence="1">
    <location>
        <begin position="437"/>
        <end position="471"/>
    </location>
</feature>
<reference evidence="3 4" key="1">
    <citation type="journal article" date="2023" name="Plant Dis.">
        <title>First Report of Diplodia intermedia Causing Canker and Dieback Diseases on Apple Trees in Canada.</title>
        <authorList>
            <person name="Ellouze W."/>
            <person name="Ilyukhin E."/>
            <person name="Sulman M."/>
            <person name="Ali S."/>
        </authorList>
    </citation>
    <scope>NUCLEOTIDE SEQUENCE [LARGE SCALE GENOMIC DNA]</scope>
    <source>
        <strain evidence="3 4">M45-28</strain>
    </source>
</reference>
<dbReference type="Proteomes" id="UP001521184">
    <property type="component" value="Unassembled WGS sequence"/>
</dbReference>
<evidence type="ECO:0000256" key="1">
    <source>
        <dbReference type="SAM" id="Coils"/>
    </source>
</evidence>
<dbReference type="EMBL" id="JAKEKT020000022">
    <property type="protein sequence ID" value="KAL1644769.1"/>
    <property type="molecule type" value="Genomic_DNA"/>
</dbReference>
<accession>A0ABR3TUX6</accession>
<sequence length="527" mass="59706">MSHTNPANAKEGVELTDQVEPRRTGNGLPALLSNNLGLGGAVLNFLAFREPLPKERLQEQEEKEDKEEKPVADPEASTVGDTPEESGESADQPIDASPESDRTATATSAAPEMASEPEDDAASAVLARDISLAATEDQYPDDHVLYAEEWDELFRASPATFDYEDDEEKMSMTWDEEELERRQRQHQHETLTQAVDDNKKAVSELNGVLGTHNDMLAKLLGFEHKARGRVESVEEKIEQQRQALYDHFRSDHGVGRLRQQVKKSREDIELLEISCYVEKTKNADWTRFLEEHTSAAVKSVGRLDAKIEDVQEEMRDLLHRESEDASAIKRAEDLASVATQRWDAHDAKLNEQAKKVDQLHSMMSQETKESNARWKAQFDEHQRMKNDLDGLGILYKKLLSLQAASGRQIRDMDQTSRIDGAKTAQQASRTKALEGKVQALCGKLEQATGRIEQLERENEELKRVAVDVTGNKVKGMEKEVDAVKERIVFCWSHVTRMEMEGRLGQGSSTNERMERMERKIRRLEQDM</sequence>
<evidence type="ECO:0000313" key="4">
    <source>
        <dbReference type="Proteomes" id="UP001521184"/>
    </source>
</evidence>
<feature type="coiled-coil region" evidence="1">
    <location>
        <begin position="223"/>
        <end position="274"/>
    </location>
</feature>
<evidence type="ECO:0000256" key="2">
    <source>
        <dbReference type="SAM" id="MobiDB-lite"/>
    </source>
</evidence>
<keyword evidence="1" id="KW-0175">Coiled coil</keyword>
<organism evidence="3 4">
    <name type="scientific">Diplodia intermedia</name>
    <dbReference type="NCBI Taxonomy" id="856260"/>
    <lineage>
        <taxon>Eukaryota</taxon>
        <taxon>Fungi</taxon>
        <taxon>Dikarya</taxon>
        <taxon>Ascomycota</taxon>
        <taxon>Pezizomycotina</taxon>
        <taxon>Dothideomycetes</taxon>
        <taxon>Dothideomycetes incertae sedis</taxon>
        <taxon>Botryosphaeriales</taxon>
        <taxon>Botryosphaeriaceae</taxon>
        <taxon>Diplodia</taxon>
    </lineage>
</organism>
<proteinExistence type="predicted"/>
<feature type="region of interest" description="Disordered" evidence="2">
    <location>
        <begin position="54"/>
        <end position="122"/>
    </location>
</feature>